<evidence type="ECO:0000313" key="3">
    <source>
        <dbReference type="Proteomes" id="UP000607653"/>
    </source>
</evidence>
<keyword evidence="3" id="KW-1185">Reference proteome</keyword>
<comment type="caution">
    <text evidence="2">The sequence shown here is derived from an EMBL/GenBank/DDBJ whole genome shotgun (WGS) entry which is preliminary data.</text>
</comment>
<feature type="compositionally biased region" description="Low complexity" evidence="1">
    <location>
        <begin position="12"/>
        <end position="25"/>
    </location>
</feature>
<feature type="compositionally biased region" description="Polar residues" evidence="1">
    <location>
        <begin position="1"/>
        <end position="11"/>
    </location>
</feature>
<proteinExistence type="predicted"/>
<reference evidence="2 3" key="1">
    <citation type="journal article" date="2020" name="Mol. Biol. Evol.">
        <title>Distinct Expression and Methylation Patterns for Genes with Different Fates following a Single Whole-Genome Duplication in Flowering Plants.</title>
        <authorList>
            <person name="Shi T."/>
            <person name="Rahmani R.S."/>
            <person name="Gugger P.F."/>
            <person name="Wang M."/>
            <person name="Li H."/>
            <person name="Zhang Y."/>
            <person name="Li Z."/>
            <person name="Wang Q."/>
            <person name="Van de Peer Y."/>
            <person name="Marchal K."/>
            <person name="Chen J."/>
        </authorList>
    </citation>
    <scope>NUCLEOTIDE SEQUENCE [LARGE SCALE GENOMIC DNA]</scope>
    <source>
        <tissue evidence="2">Leaf</tissue>
    </source>
</reference>
<dbReference type="EMBL" id="DUZY01000001">
    <property type="protein sequence ID" value="DAD23026.1"/>
    <property type="molecule type" value="Genomic_DNA"/>
</dbReference>
<accession>A0A822XVL9</accession>
<dbReference type="AlphaFoldDB" id="A0A822XVL9"/>
<dbReference type="Proteomes" id="UP000607653">
    <property type="component" value="Unassembled WGS sequence"/>
</dbReference>
<evidence type="ECO:0000256" key="1">
    <source>
        <dbReference type="SAM" id="MobiDB-lite"/>
    </source>
</evidence>
<evidence type="ECO:0000313" key="2">
    <source>
        <dbReference type="EMBL" id="DAD23026.1"/>
    </source>
</evidence>
<organism evidence="2 3">
    <name type="scientific">Nelumbo nucifera</name>
    <name type="common">Sacred lotus</name>
    <dbReference type="NCBI Taxonomy" id="4432"/>
    <lineage>
        <taxon>Eukaryota</taxon>
        <taxon>Viridiplantae</taxon>
        <taxon>Streptophyta</taxon>
        <taxon>Embryophyta</taxon>
        <taxon>Tracheophyta</taxon>
        <taxon>Spermatophyta</taxon>
        <taxon>Magnoliopsida</taxon>
        <taxon>Proteales</taxon>
        <taxon>Nelumbonaceae</taxon>
        <taxon>Nelumbo</taxon>
    </lineage>
</organism>
<gene>
    <name evidence="2" type="ORF">HUJ06_024489</name>
</gene>
<feature type="region of interest" description="Disordered" evidence="1">
    <location>
        <begin position="1"/>
        <end position="28"/>
    </location>
</feature>
<sequence>MHDASTTLHQKSSLPHSTLPSLLQHSHPKGPHHIWCSMPTFFLPSLEPQPQV</sequence>
<protein>
    <submittedName>
        <fullName evidence="2">Uncharacterized protein</fullName>
    </submittedName>
</protein>
<name>A0A822XVL9_NELNU</name>